<keyword evidence="1" id="KW-0472">Membrane</keyword>
<evidence type="ECO:0000256" key="1">
    <source>
        <dbReference type="SAM" id="Phobius"/>
    </source>
</evidence>
<accession>A0A1Q4VAS7</accession>
<dbReference type="EMBL" id="LFBV01000002">
    <property type="protein sequence ID" value="OKH94944.1"/>
    <property type="molecule type" value="Genomic_DNA"/>
</dbReference>
<sequence>MGVVRATVTRVATWTAGTLVLCLLAVWIWWRESGTAARWRFEDSMKSFCGGLLAYERSQLFEGLHTSVPLREDRTEGRDAYVCLLGERLTVVRVTLLRPGARTTGTGRRLLPSFDGPWHPAPLPGGWRGAADGRTIRLLLPCRDDGNAVSVMVEGYTGREDHAPVDRESRTSSWRGEDVFWARFGTATATKAARRWGCEATGGAPLRKLPYVHGTRLATHAQSTCAGLPLARDERLDLVRETPVGRGALYERCDVWASAHFDTPYVFTAHFDLYARQERDDVRLPYRRSDAGAERNIRWASATCPGDSERALFIGAVPPDAGAARPPGSKGGESFGGPAFRAYAERAAARHRCWDLRLPSG</sequence>
<evidence type="ECO:0000313" key="2">
    <source>
        <dbReference type="EMBL" id="OKH94944.1"/>
    </source>
</evidence>
<dbReference type="Proteomes" id="UP000186455">
    <property type="component" value="Unassembled WGS sequence"/>
</dbReference>
<protein>
    <submittedName>
        <fullName evidence="2">Uncharacterized protein</fullName>
    </submittedName>
</protein>
<feature type="transmembrane region" description="Helical" evidence="1">
    <location>
        <begin position="12"/>
        <end position="30"/>
    </location>
</feature>
<comment type="caution">
    <text evidence="2">The sequence shown here is derived from an EMBL/GenBank/DDBJ whole genome shotgun (WGS) entry which is preliminary data.</text>
</comment>
<dbReference type="AlphaFoldDB" id="A0A1Q4VAS7"/>
<keyword evidence="1" id="KW-0812">Transmembrane</keyword>
<keyword evidence="1" id="KW-1133">Transmembrane helix</keyword>
<name>A0A1Q4VAS7_9ACTN</name>
<keyword evidence="3" id="KW-1185">Reference proteome</keyword>
<gene>
    <name evidence="2" type="ORF">AB852_12455</name>
</gene>
<evidence type="ECO:0000313" key="3">
    <source>
        <dbReference type="Proteomes" id="UP000186455"/>
    </source>
</evidence>
<organism evidence="2 3">
    <name type="scientific">Streptomyces uncialis</name>
    <dbReference type="NCBI Taxonomy" id="1048205"/>
    <lineage>
        <taxon>Bacteria</taxon>
        <taxon>Bacillati</taxon>
        <taxon>Actinomycetota</taxon>
        <taxon>Actinomycetes</taxon>
        <taxon>Kitasatosporales</taxon>
        <taxon>Streptomycetaceae</taxon>
        <taxon>Streptomyces</taxon>
    </lineage>
</organism>
<proteinExistence type="predicted"/>
<reference evidence="2 3" key="1">
    <citation type="submission" date="2015-06" db="EMBL/GenBank/DDBJ databases">
        <title>Cloning and characterization of the uncialamcin biosynthetic gene cluster.</title>
        <authorList>
            <person name="Yan X."/>
            <person name="Huang T."/>
            <person name="Ge H."/>
            <person name="Shen B."/>
        </authorList>
    </citation>
    <scope>NUCLEOTIDE SEQUENCE [LARGE SCALE GENOMIC DNA]</scope>
    <source>
        <strain evidence="2 3">DCA2648</strain>
    </source>
</reference>